<protein>
    <recommendedName>
        <fullName evidence="7">Transposase</fullName>
    </recommendedName>
</protein>
<evidence type="ECO:0000313" key="5">
    <source>
        <dbReference type="EMBL" id="PQJ80285.1"/>
    </source>
</evidence>
<evidence type="ECO:0000256" key="2">
    <source>
        <dbReference type="ARBA" id="ARBA00008841"/>
    </source>
</evidence>
<keyword evidence="4" id="KW-0233">DNA recombination</keyword>
<dbReference type="EMBL" id="MSCN01000001">
    <property type="protein sequence ID" value="PQJ80285.1"/>
    <property type="molecule type" value="Genomic_DNA"/>
</dbReference>
<comment type="caution">
    <text evidence="5">The sequence shown here is derived from an EMBL/GenBank/DDBJ whole genome shotgun (WGS) entry which is preliminary data.</text>
</comment>
<evidence type="ECO:0000256" key="3">
    <source>
        <dbReference type="ARBA" id="ARBA00022578"/>
    </source>
</evidence>
<evidence type="ECO:0000256" key="1">
    <source>
        <dbReference type="ARBA" id="ARBA00004091"/>
    </source>
</evidence>
<dbReference type="GO" id="GO:0006313">
    <property type="term" value="P:DNA transposition"/>
    <property type="evidence" value="ECO:0007669"/>
    <property type="project" value="InterPro"/>
</dbReference>
<gene>
    <name evidence="5" type="ORF">BTO18_14340</name>
</gene>
<dbReference type="GO" id="GO:0003677">
    <property type="term" value="F:DNA binding"/>
    <property type="evidence" value="ECO:0007669"/>
    <property type="project" value="InterPro"/>
</dbReference>
<evidence type="ECO:0000256" key="4">
    <source>
        <dbReference type="ARBA" id="ARBA00023172"/>
    </source>
</evidence>
<evidence type="ECO:0000313" key="6">
    <source>
        <dbReference type="Proteomes" id="UP000238882"/>
    </source>
</evidence>
<comment type="function">
    <text evidence="1">Absolutely required for transposition of IS1.</text>
</comment>
<dbReference type="InterPro" id="IPR005063">
    <property type="entry name" value="Transposase_27"/>
</dbReference>
<dbReference type="AlphaFoldDB" id="A0A2S7WRR3"/>
<dbReference type="InterPro" id="IPR051354">
    <property type="entry name" value="Transposase_27_IS1"/>
</dbReference>
<comment type="similarity">
    <text evidence="2">Belongs to the transposase 27 family.</text>
</comment>
<dbReference type="Pfam" id="PF03400">
    <property type="entry name" value="DDE_Tnp_IS1"/>
    <property type="match status" value="1"/>
</dbReference>
<dbReference type="OrthoDB" id="9802985at2"/>
<name>A0A2S7WRR3_9FLAO</name>
<keyword evidence="3" id="KW-0815">Transposition</keyword>
<dbReference type="NCBIfam" id="NF033558">
    <property type="entry name" value="transpos_IS1"/>
    <property type="match status" value="1"/>
</dbReference>
<dbReference type="PANTHER" id="PTHR33293">
    <property type="entry name" value="INSERTION ELEMENT IS1 1 PROTEIN INSB-RELATED"/>
    <property type="match status" value="1"/>
</dbReference>
<evidence type="ECO:0008006" key="7">
    <source>
        <dbReference type="Google" id="ProtNLM"/>
    </source>
</evidence>
<dbReference type="RefSeq" id="WP_105016881.1">
    <property type="nucleotide sequence ID" value="NZ_MSCN01000001.1"/>
</dbReference>
<sequence>MNCTKCTSSNVIRKGKQNNQQRHYCKNCNKYFQSDYTYKAYQPNTNKLVVSLLKESCSNRGISRVLNISKNTVLSRMLKISKQIKVPYFNKLGCKFEVDEMFIKITNGKKQNWLIYAIEQKTRSVIGFRIGGRNKDNLQSVVHKVLLLNPSRIYTDKLNIYPSIIPKEIHKQFQYCTNRIERMNLNLRTHIKRLSRKTICFTRNQEYLEAHLRIYFWG</sequence>
<proteinExistence type="inferred from homology"/>
<dbReference type="Proteomes" id="UP000238882">
    <property type="component" value="Unassembled WGS sequence"/>
</dbReference>
<dbReference type="PANTHER" id="PTHR33293:SF1">
    <property type="entry name" value="INSERTION ELEMENT IS1 1 PROTEIN INSB-RELATED"/>
    <property type="match status" value="1"/>
</dbReference>
<organism evidence="5 6">
    <name type="scientific">Polaribacter porphyrae</name>
    <dbReference type="NCBI Taxonomy" id="1137780"/>
    <lineage>
        <taxon>Bacteria</taxon>
        <taxon>Pseudomonadati</taxon>
        <taxon>Bacteroidota</taxon>
        <taxon>Flavobacteriia</taxon>
        <taxon>Flavobacteriales</taxon>
        <taxon>Flavobacteriaceae</taxon>
    </lineage>
</organism>
<accession>A0A2S7WRR3</accession>
<dbReference type="GO" id="GO:0004803">
    <property type="term" value="F:transposase activity"/>
    <property type="evidence" value="ECO:0007669"/>
    <property type="project" value="InterPro"/>
</dbReference>
<keyword evidence="6" id="KW-1185">Reference proteome</keyword>
<reference evidence="5 6" key="1">
    <citation type="submission" date="2016-12" db="EMBL/GenBank/DDBJ databases">
        <title>Trade-off between light-utilization and light-protection in marine flavobacteria.</title>
        <authorList>
            <person name="Kumagai Y."/>
            <person name="Yoshizawa S."/>
            <person name="Kogure K."/>
            <person name="Iwasaki W."/>
        </authorList>
    </citation>
    <scope>NUCLEOTIDE SEQUENCE [LARGE SCALE GENOMIC DNA]</scope>
    <source>
        <strain evidence="5 6">NBRC 108759</strain>
    </source>
</reference>